<evidence type="ECO:0000256" key="2">
    <source>
        <dbReference type="ARBA" id="ARBA00004496"/>
    </source>
</evidence>
<dbReference type="GO" id="GO:0005524">
    <property type="term" value="F:ATP binding"/>
    <property type="evidence" value="ECO:0007669"/>
    <property type="project" value="UniProtKB-UniRule"/>
</dbReference>
<dbReference type="Proteomes" id="UP000435649">
    <property type="component" value="Unassembled WGS sequence"/>
</dbReference>
<evidence type="ECO:0000256" key="5">
    <source>
        <dbReference type="ARBA" id="ARBA00022490"/>
    </source>
</evidence>
<dbReference type="InterPro" id="IPR014729">
    <property type="entry name" value="Rossmann-like_a/b/a_fold"/>
</dbReference>
<feature type="binding site" evidence="15">
    <location>
        <position position="594"/>
    </location>
    <ligand>
        <name>ATP</name>
        <dbReference type="ChEBI" id="CHEBI:30616"/>
    </ligand>
</feature>
<dbReference type="SUPFAM" id="SSF50677">
    <property type="entry name" value="ValRS/IleRS/LeuRS editing domain"/>
    <property type="match status" value="1"/>
</dbReference>
<dbReference type="CDD" id="cd00818">
    <property type="entry name" value="IleRS_core"/>
    <property type="match status" value="1"/>
</dbReference>
<feature type="short sequence motif" description="'KMSKS' region" evidence="15">
    <location>
        <begin position="591"/>
        <end position="595"/>
    </location>
</feature>
<evidence type="ECO:0000313" key="19">
    <source>
        <dbReference type="Proteomes" id="UP000435649"/>
    </source>
</evidence>
<gene>
    <name evidence="15" type="primary">ileS</name>
    <name evidence="18" type="ORF">FYJ85_01440</name>
</gene>
<dbReference type="GO" id="GO:0004822">
    <property type="term" value="F:isoleucine-tRNA ligase activity"/>
    <property type="evidence" value="ECO:0007669"/>
    <property type="project" value="UniProtKB-UniRule"/>
</dbReference>
<dbReference type="SUPFAM" id="SSF52374">
    <property type="entry name" value="Nucleotidylyl transferase"/>
    <property type="match status" value="1"/>
</dbReference>
<dbReference type="Gene3D" id="3.40.50.620">
    <property type="entry name" value="HUPs"/>
    <property type="match status" value="2"/>
</dbReference>
<dbReference type="GO" id="GO:0002161">
    <property type="term" value="F:aminoacyl-tRNA deacylase activity"/>
    <property type="evidence" value="ECO:0007669"/>
    <property type="project" value="InterPro"/>
</dbReference>
<proteinExistence type="inferred from homology"/>
<keyword evidence="10 15" id="KW-0067">ATP-binding</keyword>
<dbReference type="InterPro" id="IPR009080">
    <property type="entry name" value="tRNAsynth_Ia_anticodon-bd"/>
</dbReference>
<dbReference type="GO" id="GO:0008270">
    <property type="term" value="F:zinc ion binding"/>
    <property type="evidence" value="ECO:0007669"/>
    <property type="project" value="UniProtKB-UniRule"/>
</dbReference>
<evidence type="ECO:0000259" key="17">
    <source>
        <dbReference type="Pfam" id="PF08264"/>
    </source>
</evidence>
<comment type="caution">
    <text evidence="18">The sequence shown here is derived from an EMBL/GenBank/DDBJ whole genome shotgun (WGS) entry which is preliminary data.</text>
</comment>
<evidence type="ECO:0000256" key="15">
    <source>
        <dbReference type="HAMAP-Rule" id="MF_02003"/>
    </source>
</evidence>
<dbReference type="Pfam" id="PF08264">
    <property type="entry name" value="Anticodon_1"/>
    <property type="match status" value="1"/>
</dbReference>
<dbReference type="InterPro" id="IPR013155">
    <property type="entry name" value="M/V/L/I-tRNA-synth_anticd-bd"/>
</dbReference>
<sequence length="1041" mass="118714">MAFKNISNQVNFPALECEVLEFWKESGIFEKSLKQRKGGPEYVFYDGPPFATGLPHYGHLLAGTIKDVVPRYQTMRGNYVERSFGWDCHGLPVENEMEKVLKLQSKRDIEAYGVDKFNEACRSIVLRYTSEWETVVTRMGRWVDFRRGYRTMDRNFMESVWWVFKALWDKGLVYEGYKILPYCPRCATPLSNFETNQGYKEVVDPAITIRFKLRDEENSYILAWTTTPWTLPSNLALAVGPEVDYVKVKDGDEFFYLAENRLGAYYRETPEIVWRGKGADLAGRRYEPLFNYFAELDAQGAFQVLCGDFVSISDGTGIVHCAPGFGEDDNALCKAAGLPEVCPIDAECRFTDEIPDYAGRAVKETDKEIIQRLKDEGKLVRRDQIRHSYPHCWRDDGPLIYRTISTWFVRAEQLRDRMVKNNQSINWVPAHLRDGRFGKWLENARDWAISRNRFWGTPLPIWRNPEGEVIVPGSVAELEKLTGRKIEDLHKHFIDKLEIPSPTGKSPLKRVEEVFDCWFESGSMPYARMHYPFENKKQFEEHFPADFIAEGLDQTRGWFYTLVVLASALFDRPPFKNVLVNGLILAENGQKMSKRLKNYPDPMVVVNTYGADALRLFMLGSQVVRAEDLKFSEAGVKEILRGVMIPMWNALSFFTTYANVDGYEPPAGEVQPPAKASNVLDRWILSSASQMVEEIRGELDAYNLQKAANRFSRFIDDLTNWYIRRSRRRFWKSSDDADKREAYRTLHYVLLTFAKTAAPFIPFTTEAIYRTLRTKEMPESVHLCDYPEPNDCRDEYLEKQMELTMTAVSSGRFLRTANNLKVRQPLAKAVLASPDAASRKMLEETAWIVAEELNVKSVEFSDDEEALVRRSAKANFKVLGSRLGKNMKEAAAKIQALTGREIGDVLAGKPYKLVLADGTEAEITAEDLVVQREEKPGLVAASENGITIALATELTPELEGEGFARELVSKIQNLRKEKGFDVTDRIRVVCLVPEKREAALEANRAYICEETLAVAFETGPAENGAEADVNGESCRISVERA</sequence>
<comment type="cofactor">
    <cofactor evidence="1 15">
        <name>Zn(2+)</name>
        <dbReference type="ChEBI" id="CHEBI:29105"/>
    </cofactor>
</comment>
<dbReference type="GO" id="GO:0005737">
    <property type="term" value="C:cytoplasm"/>
    <property type="evidence" value="ECO:0007669"/>
    <property type="project" value="UniProtKB-SubCell"/>
</dbReference>
<dbReference type="EC" id="6.1.1.5" evidence="15"/>
<keyword evidence="8 15" id="KW-0547">Nucleotide-binding</keyword>
<evidence type="ECO:0000256" key="9">
    <source>
        <dbReference type="ARBA" id="ARBA00022833"/>
    </source>
</evidence>
<dbReference type="GO" id="GO:0000049">
    <property type="term" value="F:tRNA binding"/>
    <property type="evidence" value="ECO:0007669"/>
    <property type="project" value="InterPro"/>
</dbReference>
<evidence type="ECO:0000256" key="3">
    <source>
        <dbReference type="ARBA" id="ARBA00007078"/>
    </source>
</evidence>
<organism evidence="18 19">
    <name type="scientific">Victivallis lenta</name>
    <dbReference type="NCBI Taxonomy" id="2606640"/>
    <lineage>
        <taxon>Bacteria</taxon>
        <taxon>Pseudomonadati</taxon>
        <taxon>Lentisphaerota</taxon>
        <taxon>Lentisphaeria</taxon>
        <taxon>Victivallales</taxon>
        <taxon>Victivallaceae</taxon>
        <taxon>Victivallis</taxon>
    </lineage>
</organism>
<evidence type="ECO:0000256" key="6">
    <source>
        <dbReference type="ARBA" id="ARBA00022598"/>
    </source>
</evidence>
<evidence type="ECO:0000256" key="10">
    <source>
        <dbReference type="ARBA" id="ARBA00022840"/>
    </source>
</evidence>
<keyword evidence="11 15" id="KW-0648">Protein biosynthesis</keyword>
<keyword evidence="5 15" id="KW-0963">Cytoplasm</keyword>
<dbReference type="Pfam" id="PF00133">
    <property type="entry name" value="tRNA-synt_1"/>
    <property type="match status" value="1"/>
</dbReference>
<keyword evidence="12 15" id="KW-0030">Aminoacyl-tRNA synthetase</keyword>
<reference evidence="18 19" key="1">
    <citation type="submission" date="2019-08" db="EMBL/GenBank/DDBJ databases">
        <title>In-depth cultivation of the pig gut microbiome towards novel bacterial diversity and tailored functional studies.</title>
        <authorList>
            <person name="Wylensek D."/>
            <person name="Hitch T.C.A."/>
            <person name="Clavel T."/>
        </authorList>
    </citation>
    <scope>NUCLEOTIDE SEQUENCE [LARGE SCALE GENOMIC DNA]</scope>
    <source>
        <strain evidence="18 19">BBE-744-WT-12</strain>
    </source>
</reference>
<evidence type="ECO:0000256" key="1">
    <source>
        <dbReference type="ARBA" id="ARBA00001947"/>
    </source>
</evidence>
<evidence type="ECO:0000256" key="14">
    <source>
        <dbReference type="ARBA" id="ARBA00048359"/>
    </source>
</evidence>
<keyword evidence="19" id="KW-1185">Reference proteome</keyword>
<dbReference type="PANTHER" id="PTHR42780:SF1">
    <property type="entry name" value="ISOLEUCINE--TRNA LIGASE, CYTOPLASMIC"/>
    <property type="match status" value="1"/>
</dbReference>
<evidence type="ECO:0000256" key="11">
    <source>
        <dbReference type="ARBA" id="ARBA00022917"/>
    </source>
</evidence>
<dbReference type="InterPro" id="IPR023586">
    <property type="entry name" value="Ile-tRNA-ligase_type2"/>
</dbReference>
<dbReference type="HAMAP" id="MF_02003">
    <property type="entry name" value="Ile_tRNA_synth_type2"/>
    <property type="match status" value="1"/>
</dbReference>
<dbReference type="InterPro" id="IPR002301">
    <property type="entry name" value="Ile-tRNA-ligase"/>
</dbReference>
<name>A0A844FZ48_9BACT</name>
<evidence type="ECO:0000256" key="13">
    <source>
        <dbReference type="ARBA" id="ARBA00025217"/>
    </source>
</evidence>
<evidence type="ECO:0000256" key="7">
    <source>
        <dbReference type="ARBA" id="ARBA00022723"/>
    </source>
</evidence>
<dbReference type="RefSeq" id="WP_154416764.1">
    <property type="nucleotide sequence ID" value="NZ_VUNS01000001.1"/>
</dbReference>
<feature type="domain" description="Aminoacyl-tRNA synthetase class Ia" evidence="16">
    <location>
        <begin position="19"/>
        <end position="629"/>
    </location>
</feature>
<protein>
    <recommendedName>
        <fullName evidence="15">Isoleucine--tRNA ligase</fullName>
        <ecNumber evidence="15">6.1.1.5</ecNumber>
    </recommendedName>
    <alternativeName>
        <fullName evidence="15">Isoleucyl-tRNA synthetase</fullName>
        <shortName evidence="15">IleRS</shortName>
    </alternativeName>
</protein>
<dbReference type="GO" id="GO:0006428">
    <property type="term" value="P:isoleucyl-tRNA aminoacylation"/>
    <property type="evidence" value="ECO:0007669"/>
    <property type="project" value="UniProtKB-UniRule"/>
</dbReference>
<dbReference type="SUPFAM" id="SSF47323">
    <property type="entry name" value="Anticodon-binding domain of a subclass of class I aminoacyl-tRNA synthetases"/>
    <property type="match status" value="1"/>
</dbReference>
<evidence type="ECO:0000256" key="8">
    <source>
        <dbReference type="ARBA" id="ARBA00022741"/>
    </source>
</evidence>
<dbReference type="FunFam" id="3.40.50.620:FF:000133">
    <property type="entry name" value="Isoleucyl-tRNA synthetase, cytoplasmic"/>
    <property type="match status" value="1"/>
</dbReference>
<evidence type="ECO:0000256" key="4">
    <source>
        <dbReference type="ARBA" id="ARBA00011245"/>
    </source>
</evidence>
<dbReference type="InterPro" id="IPR001412">
    <property type="entry name" value="aa-tRNA-synth_I_CS"/>
</dbReference>
<evidence type="ECO:0000259" key="16">
    <source>
        <dbReference type="Pfam" id="PF00133"/>
    </source>
</evidence>
<dbReference type="FunFam" id="3.40.50.620:FF:000063">
    <property type="entry name" value="Isoleucine--tRNA ligase"/>
    <property type="match status" value="1"/>
</dbReference>
<comment type="domain">
    <text evidence="15">IleRS has two distinct active sites: one for aminoacylation and one for editing. The misactivated valine is translocated from the active site to the editing site, which sterically excludes the correctly activated isoleucine. The single editing site contains two valyl binding pockets, one specific for each substrate (Val-AMP or Val-tRNA(Ile)).</text>
</comment>
<feature type="domain" description="Methionyl/Valyl/Leucyl/Isoleucyl-tRNA synthetase anticodon-binding" evidence="17">
    <location>
        <begin position="681"/>
        <end position="828"/>
    </location>
</feature>
<comment type="function">
    <text evidence="13 15">Catalyzes the attachment of isoleucine to tRNA(Ile). As IleRS can inadvertently accommodate and process structurally similar amino acids such as valine, to avoid such errors it has two additional distinct tRNA(Ile)-dependent editing activities. One activity is designated as 'pretransfer' editing and involves the hydrolysis of activated Val-AMP. The other activity is designated 'posttransfer' editing and involves deacylation of mischarged Val-tRNA(Ile).</text>
</comment>
<dbReference type="Pfam" id="PF19302">
    <property type="entry name" value="DUF5915"/>
    <property type="match status" value="1"/>
</dbReference>
<accession>A0A844FZ48</accession>
<dbReference type="PROSITE" id="PS00178">
    <property type="entry name" value="AA_TRNA_LIGASE_I"/>
    <property type="match status" value="1"/>
</dbReference>
<comment type="subunit">
    <text evidence="4 15">Monomer.</text>
</comment>
<dbReference type="PRINTS" id="PR00984">
    <property type="entry name" value="TRNASYNTHILE"/>
</dbReference>
<comment type="subcellular location">
    <subcellularLocation>
        <location evidence="2 15">Cytoplasm</location>
    </subcellularLocation>
</comment>
<dbReference type="InterPro" id="IPR002300">
    <property type="entry name" value="aa-tRNA-synth_Ia"/>
</dbReference>
<dbReference type="PANTHER" id="PTHR42780">
    <property type="entry name" value="SOLEUCYL-TRNA SYNTHETASE"/>
    <property type="match status" value="1"/>
</dbReference>
<dbReference type="CDD" id="cd07961">
    <property type="entry name" value="Anticodon_Ia_Ile_ABEc"/>
    <property type="match status" value="1"/>
</dbReference>
<dbReference type="InterPro" id="IPR009008">
    <property type="entry name" value="Val/Leu/Ile-tRNA-synth_edit"/>
</dbReference>
<dbReference type="AlphaFoldDB" id="A0A844FZ48"/>
<keyword evidence="7 15" id="KW-0479">Metal-binding</keyword>
<dbReference type="InterPro" id="IPR033709">
    <property type="entry name" value="Anticodon_Ile_ABEc"/>
</dbReference>
<evidence type="ECO:0000256" key="12">
    <source>
        <dbReference type="ARBA" id="ARBA00023146"/>
    </source>
</evidence>
<keyword evidence="6 15" id="KW-0436">Ligase</keyword>
<dbReference type="EMBL" id="VUNS01000001">
    <property type="protein sequence ID" value="MST95711.1"/>
    <property type="molecule type" value="Genomic_DNA"/>
</dbReference>
<comment type="similarity">
    <text evidence="3 15">Belongs to the class-I aminoacyl-tRNA synthetase family. IleS type 2 subfamily.</text>
</comment>
<evidence type="ECO:0000313" key="18">
    <source>
        <dbReference type="EMBL" id="MST95711.1"/>
    </source>
</evidence>
<dbReference type="Gene3D" id="1.10.730.10">
    <property type="entry name" value="Isoleucyl-tRNA Synthetase, Domain 1"/>
    <property type="match status" value="1"/>
</dbReference>
<dbReference type="NCBIfam" id="TIGR00392">
    <property type="entry name" value="ileS"/>
    <property type="match status" value="1"/>
</dbReference>
<feature type="short sequence motif" description="'HIGH' region" evidence="15">
    <location>
        <begin position="49"/>
        <end position="59"/>
    </location>
</feature>
<comment type="catalytic activity">
    <reaction evidence="14 15">
        <text>tRNA(Ile) + L-isoleucine + ATP = L-isoleucyl-tRNA(Ile) + AMP + diphosphate</text>
        <dbReference type="Rhea" id="RHEA:11060"/>
        <dbReference type="Rhea" id="RHEA-COMP:9666"/>
        <dbReference type="Rhea" id="RHEA-COMP:9695"/>
        <dbReference type="ChEBI" id="CHEBI:30616"/>
        <dbReference type="ChEBI" id="CHEBI:33019"/>
        <dbReference type="ChEBI" id="CHEBI:58045"/>
        <dbReference type="ChEBI" id="CHEBI:78442"/>
        <dbReference type="ChEBI" id="CHEBI:78528"/>
        <dbReference type="ChEBI" id="CHEBI:456215"/>
        <dbReference type="EC" id="6.1.1.5"/>
    </reaction>
</comment>
<keyword evidence="9 15" id="KW-0862">Zinc</keyword>